<evidence type="ECO:0000313" key="1">
    <source>
        <dbReference type="EMBL" id="MFK7001305.1"/>
    </source>
</evidence>
<protein>
    <submittedName>
        <fullName evidence="1">DUF6261 family protein</fullName>
    </submittedName>
</protein>
<dbReference type="Proteomes" id="UP001621706">
    <property type="component" value="Unassembled WGS sequence"/>
</dbReference>
<dbReference type="InterPro" id="IPR046228">
    <property type="entry name" value="DUF6261"/>
</dbReference>
<sequence length="249" mass="28415">MKLYPLTLVRLQHLEVGQFIIRFLNDFQNLNLDPATDLDFKKTYDSLVTQSPVFDAALKQIRAKSETELLIAKDTNRDNAVRTLRRALSVAEFTDVETEKIAYKKISIILKTYKNIEVENYEAESLGLDNLVAELRNPKNLPDVQLLGLDRYINKIEETNSIFKATFDNRSSSTITTEVYDTKLLRKNILETYTKLAKYTLAMAENKDNPFYKDTLNVLNNGRKYFADLVAKRVGTASTDTTAVTPQQG</sequence>
<accession>A0ABW8P9S3</accession>
<reference evidence="1 2" key="1">
    <citation type="submission" date="2024-02" db="EMBL/GenBank/DDBJ databases">
        <title>Comparative Genomic Analysis of Flavobacterium Species Causing Columnaris Disease of Freshwater Fish in Thailand: Insights into Virulence and Resistance Mechanisms.</title>
        <authorList>
            <person name="Nguyen D."/>
            <person name="Chokmangmeepisarn P."/>
            <person name="Khianchaikhan K."/>
            <person name="Morishita M."/>
            <person name="Bunnoy A."/>
            <person name="Rodkhum C."/>
        </authorList>
    </citation>
    <scope>NUCLEOTIDE SEQUENCE [LARGE SCALE GENOMIC DNA]</scope>
    <source>
        <strain evidence="1 2">CNRT2201</strain>
    </source>
</reference>
<gene>
    <name evidence="1" type="ORF">V3I07_10400</name>
</gene>
<organism evidence="1 2">
    <name type="scientific">Flavobacterium oreochromis</name>
    <dbReference type="NCBI Taxonomy" id="2906078"/>
    <lineage>
        <taxon>Bacteria</taxon>
        <taxon>Pseudomonadati</taxon>
        <taxon>Bacteroidota</taxon>
        <taxon>Flavobacteriia</taxon>
        <taxon>Flavobacteriales</taxon>
        <taxon>Flavobacteriaceae</taxon>
        <taxon>Flavobacterium</taxon>
    </lineage>
</organism>
<dbReference type="Pfam" id="PF19775">
    <property type="entry name" value="DUF6261"/>
    <property type="match status" value="1"/>
</dbReference>
<dbReference type="EMBL" id="JAZGZP010000014">
    <property type="protein sequence ID" value="MFK7001305.1"/>
    <property type="molecule type" value="Genomic_DNA"/>
</dbReference>
<name>A0ABW8P9S3_9FLAO</name>
<comment type="caution">
    <text evidence="1">The sequence shown here is derived from an EMBL/GenBank/DDBJ whole genome shotgun (WGS) entry which is preliminary data.</text>
</comment>
<evidence type="ECO:0000313" key="2">
    <source>
        <dbReference type="Proteomes" id="UP001621706"/>
    </source>
</evidence>
<keyword evidence="2" id="KW-1185">Reference proteome</keyword>
<dbReference type="RefSeq" id="WP_088398697.1">
    <property type="nucleotide sequence ID" value="NZ_JAZGZP010000014.1"/>
</dbReference>
<proteinExistence type="predicted"/>